<dbReference type="Pfam" id="PF02770">
    <property type="entry name" value="Acyl-CoA_dh_M"/>
    <property type="match status" value="1"/>
</dbReference>
<evidence type="ECO:0000256" key="3">
    <source>
        <dbReference type="ARBA" id="ARBA00022630"/>
    </source>
</evidence>
<dbReference type="PANTHER" id="PTHR43884:SF19">
    <property type="entry name" value="ACYL-COA DEHYDROGENASE FADE4-RELATED"/>
    <property type="match status" value="1"/>
</dbReference>
<evidence type="ECO:0000313" key="9">
    <source>
        <dbReference type="Proteomes" id="UP001596045"/>
    </source>
</evidence>
<dbReference type="RefSeq" id="WP_378999605.1">
    <property type="nucleotide sequence ID" value="NZ_JBHSMT010000029.1"/>
</dbReference>
<evidence type="ECO:0000313" key="8">
    <source>
        <dbReference type="EMBL" id="MFC5475892.1"/>
    </source>
</evidence>
<dbReference type="Proteomes" id="UP001596045">
    <property type="component" value="Unassembled WGS sequence"/>
</dbReference>
<dbReference type="InterPro" id="IPR037069">
    <property type="entry name" value="AcylCoA_DH/ox_N_sf"/>
</dbReference>
<comment type="similarity">
    <text evidence="2">Belongs to the acyl-CoA dehydrogenase family.</text>
</comment>
<comment type="caution">
    <text evidence="8">The sequence shown here is derived from an EMBL/GenBank/DDBJ whole genome shotgun (WGS) entry which is preliminary data.</text>
</comment>
<accession>A0ABW0MF64</accession>
<protein>
    <submittedName>
        <fullName evidence="8">Acyl-CoA dehydrogenase family protein</fullName>
        <ecNumber evidence="8">1.-.-.-</ecNumber>
    </submittedName>
</protein>
<dbReference type="EMBL" id="JBHSMT010000029">
    <property type="protein sequence ID" value="MFC5475892.1"/>
    <property type="molecule type" value="Genomic_DNA"/>
</dbReference>
<keyword evidence="3" id="KW-0285">Flavoprotein</keyword>
<sequence length="586" mass="63361">MSMPALLTAAPPQWSALDALESLLQAQDQAGRPFSPAACAELDRLEQFPAAACRLLDAFGLHRHYVPRRHGGLMADHAELVQLWRAVARRDLTIAVGHGKTFLGAACVWVAADSEQARRLAQEIAAGAVVSWGLTERQHGSDLLAGELAASKTDDGWRVNGEKWLINNATRGQLLCALARTDPAGGPRGFSLLLIDKRQLTETEYRCLPKERTHGIRGADISGIAYQDAQVPDRALVGQAGQGIEIVLKALQLSRTTCVALSLGAADHALQLALDFAAQRILYERRLIALPLVRRIFGEVTASLLTAEVVSVVASRCIHALPGEMSVVSALTKAFVPSTIDQVLTQLGDLIGARAFLSEEHAHGMFQKIERDHRIVAIFDGSTVVNRNALINQFRGLARAYHGQHWEREGLTQAVNLAAALPEFAPQRLRLVSAGGCSVLQSLPAAVAQLGDLPAAVLRLAARLDRAAAALMQELAAYQPAPREVPPQAFELARRYELCFAGAACVQFWLANRAALSNPPLWRNGLWLQACLLRILEQLDPGAIQDEDEDEEDDGDIYAGLTDCIAPNSGSGRIRVSLLPDAAWES</sequence>
<keyword evidence="9" id="KW-1185">Reference proteome</keyword>
<proteinExistence type="inferred from homology"/>
<reference evidence="9" key="1">
    <citation type="journal article" date="2019" name="Int. J. Syst. Evol. Microbiol.">
        <title>The Global Catalogue of Microorganisms (GCM) 10K type strain sequencing project: providing services to taxonomists for standard genome sequencing and annotation.</title>
        <authorList>
            <consortium name="The Broad Institute Genomics Platform"/>
            <consortium name="The Broad Institute Genome Sequencing Center for Infectious Disease"/>
            <person name="Wu L."/>
            <person name="Ma J."/>
        </authorList>
    </citation>
    <scope>NUCLEOTIDE SEQUENCE [LARGE SCALE GENOMIC DNA]</scope>
    <source>
        <strain evidence="9">JCM 17066</strain>
    </source>
</reference>
<feature type="domain" description="Acyl-CoA oxidase/dehydrogenase middle" evidence="6">
    <location>
        <begin position="133"/>
        <end position="228"/>
    </location>
</feature>
<comment type="cofactor">
    <cofactor evidence="1">
        <name>FAD</name>
        <dbReference type="ChEBI" id="CHEBI:57692"/>
    </cofactor>
</comment>
<dbReference type="Gene3D" id="1.10.540.10">
    <property type="entry name" value="Acyl-CoA dehydrogenase/oxidase, N-terminal domain"/>
    <property type="match status" value="1"/>
</dbReference>
<dbReference type="SUPFAM" id="SSF56645">
    <property type="entry name" value="Acyl-CoA dehydrogenase NM domain-like"/>
    <property type="match status" value="1"/>
</dbReference>
<dbReference type="CDD" id="cd00567">
    <property type="entry name" value="ACAD"/>
    <property type="match status" value="1"/>
</dbReference>
<dbReference type="SUPFAM" id="SSF47203">
    <property type="entry name" value="Acyl-CoA dehydrogenase C-terminal domain-like"/>
    <property type="match status" value="1"/>
</dbReference>
<evidence type="ECO:0000256" key="2">
    <source>
        <dbReference type="ARBA" id="ARBA00009347"/>
    </source>
</evidence>
<dbReference type="InterPro" id="IPR006091">
    <property type="entry name" value="Acyl-CoA_Oxase/DH_mid-dom"/>
</dbReference>
<keyword evidence="4" id="KW-0274">FAD</keyword>
<evidence type="ECO:0000256" key="1">
    <source>
        <dbReference type="ARBA" id="ARBA00001974"/>
    </source>
</evidence>
<evidence type="ECO:0000259" key="6">
    <source>
        <dbReference type="Pfam" id="PF02770"/>
    </source>
</evidence>
<dbReference type="InterPro" id="IPR009100">
    <property type="entry name" value="AcylCoA_DH/oxidase_NM_dom_sf"/>
</dbReference>
<evidence type="ECO:0000256" key="4">
    <source>
        <dbReference type="ARBA" id="ARBA00022827"/>
    </source>
</evidence>
<dbReference type="EC" id="1.-.-.-" evidence="8"/>
<dbReference type="PANTHER" id="PTHR43884">
    <property type="entry name" value="ACYL-COA DEHYDROGENASE"/>
    <property type="match status" value="1"/>
</dbReference>
<dbReference type="Pfam" id="PF00441">
    <property type="entry name" value="Acyl-CoA_dh_1"/>
    <property type="match status" value="1"/>
</dbReference>
<gene>
    <name evidence="8" type="ORF">ACFPM8_18175</name>
</gene>
<dbReference type="InterPro" id="IPR046373">
    <property type="entry name" value="Acyl-CoA_Oxase/DH_mid-dom_sf"/>
</dbReference>
<dbReference type="InterPro" id="IPR009075">
    <property type="entry name" value="AcylCo_DH/oxidase_C"/>
</dbReference>
<name>A0ABW0MF64_9BURK</name>
<organism evidence="8 9">
    <name type="scientific">Paraherbaspirillum soli</name>
    <dbReference type="NCBI Taxonomy" id="631222"/>
    <lineage>
        <taxon>Bacteria</taxon>
        <taxon>Pseudomonadati</taxon>
        <taxon>Pseudomonadota</taxon>
        <taxon>Betaproteobacteria</taxon>
        <taxon>Burkholderiales</taxon>
        <taxon>Oxalobacteraceae</taxon>
        <taxon>Paraherbaspirillum</taxon>
    </lineage>
</organism>
<dbReference type="Pfam" id="PF02771">
    <property type="entry name" value="Acyl-CoA_dh_N"/>
    <property type="match status" value="1"/>
</dbReference>
<feature type="domain" description="Acyl-CoA dehydrogenase/oxidase N-terminal" evidence="7">
    <location>
        <begin position="39"/>
        <end position="127"/>
    </location>
</feature>
<dbReference type="InterPro" id="IPR036250">
    <property type="entry name" value="AcylCo_DH-like_C"/>
</dbReference>
<dbReference type="Gene3D" id="1.20.140.10">
    <property type="entry name" value="Butyryl-CoA Dehydrogenase, subunit A, domain 3"/>
    <property type="match status" value="1"/>
</dbReference>
<dbReference type="Gene3D" id="2.40.110.10">
    <property type="entry name" value="Butyryl-CoA Dehydrogenase, subunit A, domain 2"/>
    <property type="match status" value="1"/>
</dbReference>
<dbReference type="InterPro" id="IPR013786">
    <property type="entry name" value="AcylCoA_DH/ox_N"/>
</dbReference>
<evidence type="ECO:0000259" key="5">
    <source>
        <dbReference type="Pfam" id="PF00441"/>
    </source>
</evidence>
<evidence type="ECO:0000259" key="7">
    <source>
        <dbReference type="Pfam" id="PF02771"/>
    </source>
</evidence>
<keyword evidence="8" id="KW-0560">Oxidoreductase</keyword>
<feature type="domain" description="Acyl-CoA dehydrogenase/oxidase C-terminal" evidence="5">
    <location>
        <begin position="241"/>
        <end position="390"/>
    </location>
</feature>
<dbReference type="GO" id="GO:0016491">
    <property type="term" value="F:oxidoreductase activity"/>
    <property type="evidence" value="ECO:0007669"/>
    <property type="project" value="UniProtKB-KW"/>
</dbReference>